<accession>A0ABQ9HDM2</accession>
<evidence type="ECO:0000313" key="1">
    <source>
        <dbReference type="EMBL" id="KAJ8882325.1"/>
    </source>
</evidence>
<evidence type="ECO:0000313" key="2">
    <source>
        <dbReference type="Proteomes" id="UP001159363"/>
    </source>
</evidence>
<keyword evidence="2" id="KW-1185">Reference proteome</keyword>
<sequence>MPLVGNRSIVISITLIDSQDLANKIEVKHLYTEVTFAIRTQFIRHALDDSEPISDLQGNTLRIPYCNARYLQTVGTAMAEWSDCSPLNKTNRVQSPIGSLRNFCKWEPCQTMPLVGGFSLGSPVCATLALRRCSILTSFPLHRLSKPRCDVQPHCWRANRFSDLCALVVTVKQVSEEIWTALNIEVLRRADEGDEVGMKQRRNEMVGETGDARENPPTNGIVQHDFHMRKSGVTRPGIEPGSP</sequence>
<dbReference type="Proteomes" id="UP001159363">
    <property type="component" value="Chromosome 4"/>
</dbReference>
<comment type="caution">
    <text evidence="1">The sequence shown here is derived from an EMBL/GenBank/DDBJ whole genome shotgun (WGS) entry which is preliminary data.</text>
</comment>
<dbReference type="EMBL" id="JARBHB010000005">
    <property type="protein sequence ID" value="KAJ8882325.1"/>
    <property type="molecule type" value="Genomic_DNA"/>
</dbReference>
<protein>
    <submittedName>
        <fullName evidence="1">Uncharacterized protein</fullName>
    </submittedName>
</protein>
<reference evidence="1 2" key="1">
    <citation type="submission" date="2023-02" db="EMBL/GenBank/DDBJ databases">
        <title>LHISI_Scaffold_Assembly.</title>
        <authorList>
            <person name="Stuart O.P."/>
            <person name="Cleave R."/>
            <person name="Magrath M.J.L."/>
            <person name="Mikheyev A.S."/>
        </authorList>
    </citation>
    <scope>NUCLEOTIDE SEQUENCE [LARGE SCALE GENOMIC DNA]</scope>
    <source>
        <strain evidence="1">Daus_M_001</strain>
        <tissue evidence="1">Leg muscle</tissue>
    </source>
</reference>
<name>A0ABQ9HDM2_9NEOP</name>
<proteinExistence type="predicted"/>
<organism evidence="1 2">
    <name type="scientific">Dryococelus australis</name>
    <dbReference type="NCBI Taxonomy" id="614101"/>
    <lineage>
        <taxon>Eukaryota</taxon>
        <taxon>Metazoa</taxon>
        <taxon>Ecdysozoa</taxon>
        <taxon>Arthropoda</taxon>
        <taxon>Hexapoda</taxon>
        <taxon>Insecta</taxon>
        <taxon>Pterygota</taxon>
        <taxon>Neoptera</taxon>
        <taxon>Polyneoptera</taxon>
        <taxon>Phasmatodea</taxon>
        <taxon>Verophasmatodea</taxon>
        <taxon>Anareolatae</taxon>
        <taxon>Phasmatidae</taxon>
        <taxon>Eurycanthinae</taxon>
        <taxon>Dryococelus</taxon>
    </lineage>
</organism>
<gene>
    <name evidence="1" type="ORF">PR048_014127</name>
</gene>